<dbReference type="EMBL" id="CP066308">
    <property type="protein sequence ID" value="QQE75793.1"/>
    <property type="molecule type" value="Genomic_DNA"/>
</dbReference>
<sequence>MDRLAYDYLSLLQAYPEATERELLPVTMAELSETLYCTPRNVKLILTKMDQKGWIRFRPGRGRGHTSGLSLLVGKESFLGQQAERLVRSGRAEEAIRLVQEYGAGTRARENLFHWFSGYFGYEAVTEREQHVDTLRLPIFRPINTLDPAEAIYAFDLHMVSQIFDTLVVWDDEKKSIVPGIAHCWESNLDATRWIFYLRKGVRFHHGRELVADDVAYSLNRLRQDRLAQHWLAAHIEEIAVLSRYAVKISLRKPNHLLLIYLSYPPAAIVPQDLYEQERAGGPPLPVGSGPYQAVRNEPGICVLEAFDHYVHGRAFLDRIEIMNVPEMNETMAALGRRGSVLTVQTGEARLSTGADDREAEAHCFGTSLYTVNLRKTGPLQSFSFRKALDRLIDRQRLVEETGEPSLFPAQRLQWMERGADWTADKTDGELVPDKPVSADAQTAEELLRQSGYCGETIRLYTYPRHATDAYWLQQAYQAYGIHVEVHIVSWKEMLQEETVREADLILFEAVVSEGVIKLLEYYQGRRSFIRQHLSAGLTEEVDRRIEELLAEPRESVRDSGFQDIEQRLRGEYAFIVLAHKNVRAFSPPSLHGVKVNPRGWVDFAKLWYRDPADFG</sequence>
<evidence type="ECO:0000313" key="7">
    <source>
        <dbReference type="Proteomes" id="UP000677234"/>
    </source>
</evidence>
<dbReference type="InterPro" id="IPR025370">
    <property type="entry name" value="SgrR_HTH_N"/>
</dbReference>
<evidence type="ECO:0000259" key="2">
    <source>
        <dbReference type="Pfam" id="PF00496"/>
    </source>
</evidence>
<evidence type="ECO:0000313" key="4">
    <source>
        <dbReference type="EMBL" id="QQE75793.1"/>
    </source>
</evidence>
<keyword evidence="7" id="KW-1185">Reference proteome</keyword>
<dbReference type="GO" id="GO:1904680">
    <property type="term" value="F:peptide transmembrane transporter activity"/>
    <property type="evidence" value="ECO:0007669"/>
    <property type="project" value="TreeGrafter"/>
</dbReference>
<dbReference type="GO" id="GO:0003677">
    <property type="term" value="F:DNA binding"/>
    <property type="evidence" value="ECO:0007669"/>
    <property type="project" value="UniProtKB-KW"/>
</dbReference>
<proteinExistence type="predicted"/>
<reference evidence="5" key="2">
    <citation type="submission" date="2021-04" db="EMBL/GenBank/DDBJ databases">
        <title>Brevibacillus composti FJAT-54423, complete genome.</title>
        <authorList>
            <person name="Tang R."/>
        </authorList>
    </citation>
    <scope>NUCLEOTIDE SEQUENCE</scope>
    <source>
        <strain evidence="5">FJAT-54424</strain>
    </source>
</reference>
<dbReference type="GO" id="GO:0015833">
    <property type="term" value="P:peptide transport"/>
    <property type="evidence" value="ECO:0007669"/>
    <property type="project" value="TreeGrafter"/>
</dbReference>
<dbReference type="PANTHER" id="PTHR30290:SF72">
    <property type="entry name" value="HTH-TYPE TRANSCRIPTIONAL REGULATOR SGRR"/>
    <property type="match status" value="1"/>
</dbReference>
<accession>A0A7T5JPU2</accession>
<feature type="domain" description="Transcriptional regulator SgrR N-terminal HTH" evidence="3">
    <location>
        <begin position="5"/>
        <end position="101"/>
    </location>
</feature>
<dbReference type="Proteomes" id="UP000677234">
    <property type="component" value="Chromosome"/>
</dbReference>
<evidence type="ECO:0000313" key="5">
    <source>
        <dbReference type="EMBL" id="QUO42819.1"/>
    </source>
</evidence>
<dbReference type="EMBL" id="CP073708">
    <property type="protein sequence ID" value="QUO42819.1"/>
    <property type="molecule type" value="Genomic_DNA"/>
</dbReference>
<dbReference type="Proteomes" id="UP000595847">
    <property type="component" value="Chromosome"/>
</dbReference>
<dbReference type="KEGG" id="bcop:JD108_07935"/>
<dbReference type="Pfam" id="PF12793">
    <property type="entry name" value="SgrR_N"/>
    <property type="match status" value="1"/>
</dbReference>
<reference evidence="4 6" key="1">
    <citation type="submission" date="2020-12" db="EMBL/GenBank/DDBJ databases">
        <title>strain FJAT-54423T represents a novel species of the genus Brevibacillus.</title>
        <authorList>
            <person name="Tang R."/>
        </authorList>
    </citation>
    <scope>NUCLEOTIDE SEQUENCE [LARGE SCALE GENOMIC DNA]</scope>
    <source>
        <strain evidence="4 6">FJAT-54423</strain>
    </source>
</reference>
<evidence type="ECO:0000256" key="1">
    <source>
        <dbReference type="ARBA" id="ARBA00023125"/>
    </source>
</evidence>
<name>A0A7T5JPU2_9BACL</name>
<dbReference type="Gene3D" id="3.40.190.10">
    <property type="entry name" value="Periplasmic binding protein-like II"/>
    <property type="match status" value="1"/>
</dbReference>
<keyword evidence="1" id="KW-0238">DNA-binding</keyword>
<protein>
    <submittedName>
        <fullName evidence="4">SgrR family transcriptional regulator</fullName>
    </submittedName>
</protein>
<dbReference type="InterPro" id="IPR000914">
    <property type="entry name" value="SBP_5_dom"/>
</dbReference>
<feature type="domain" description="Solute-binding protein family 5" evidence="2">
    <location>
        <begin position="177"/>
        <end position="508"/>
    </location>
</feature>
<gene>
    <name evidence="4" type="ORF">JD108_07935</name>
    <name evidence="5" type="ORF">KDJ56_07615</name>
</gene>
<evidence type="ECO:0000259" key="3">
    <source>
        <dbReference type="Pfam" id="PF12793"/>
    </source>
</evidence>
<dbReference type="Pfam" id="PF00496">
    <property type="entry name" value="SBP_bac_5"/>
    <property type="match status" value="1"/>
</dbReference>
<dbReference type="Gene3D" id="3.10.105.10">
    <property type="entry name" value="Dipeptide-binding Protein, Domain 3"/>
    <property type="match status" value="1"/>
</dbReference>
<dbReference type="SUPFAM" id="SSF53850">
    <property type="entry name" value="Periplasmic binding protein-like II"/>
    <property type="match status" value="1"/>
</dbReference>
<dbReference type="RefSeq" id="WP_198829307.1">
    <property type="nucleotide sequence ID" value="NZ_CP066308.1"/>
</dbReference>
<organism evidence="4 6">
    <name type="scientific">Brevibacillus composti</name>
    <dbReference type="NCBI Taxonomy" id="2796470"/>
    <lineage>
        <taxon>Bacteria</taxon>
        <taxon>Bacillati</taxon>
        <taxon>Bacillota</taxon>
        <taxon>Bacilli</taxon>
        <taxon>Bacillales</taxon>
        <taxon>Paenibacillaceae</taxon>
        <taxon>Brevibacillus</taxon>
    </lineage>
</organism>
<dbReference type="InterPro" id="IPR039424">
    <property type="entry name" value="SBP_5"/>
</dbReference>
<dbReference type="AlphaFoldDB" id="A0A7T5JPU2"/>
<evidence type="ECO:0000313" key="6">
    <source>
        <dbReference type="Proteomes" id="UP000595847"/>
    </source>
</evidence>
<dbReference type="PANTHER" id="PTHR30290">
    <property type="entry name" value="PERIPLASMIC BINDING COMPONENT OF ABC TRANSPORTER"/>
    <property type="match status" value="1"/>
</dbReference>